<organism evidence="2">
    <name type="scientific">Geladintestivirus 5</name>
    <dbReference type="NCBI Taxonomy" id="3233137"/>
    <lineage>
        <taxon>Viruses</taxon>
        <taxon>Duplodnaviria</taxon>
        <taxon>Heunggongvirae</taxon>
        <taxon>Uroviricota</taxon>
        <taxon>Caudoviricetes</taxon>
        <taxon>Crassvirales</taxon>
    </lineage>
</organism>
<feature type="transmembrane region" description="Helical" evidence="1">
    <location>
        <begin position="6"/>
        <end position="24"/>
    </location>
</feature>
<feature type="transmembrane region" description="Helical" evidence="1">
    <location>
        <begin position="31"/>
        <end position="50"/>
    </location>
</feature>
<accession>A0AAU8MHU9</accession>
<keyword evidence="1" id="KW-1133">Transmembrane helix</keyword>
<name>A0AAU8MHU9_9CAUD</name>
<keyword evidence="1" id="KW-0472">Membrane</keyword>
<keyword evidence="1" id="KW-0812">Transmembrane</keyword>
<reference evidence="2" key="1">
    <citation type="submission" date="2024-06" db="EMBL/GenBank/DDBJ databases">
        <title>Intestivirid acquisition increases across infancy in a wild primate population.</title>
        <authorList>
            <person name="Schneider-Creas I.A."/>
            <person name="Moya I.L."/>
            <person name="Chiou K.L."/>
            <person name="Baniel A."/>
            <person name="Azanaw Haile A."/>
            <person name="Kebede F."/>
            <person name="Abebe B."/>
            <person name="Snyder-Mackler N."/>
            <person name="Varsani A."/>
        </authorList>
    </citation>
    <scope>NUCLEOTIDE SEQUENCE</scope>
    <source>
        <strain evidence="2">Int_RNL_2018_1252_VOL</strain>
    </source>
</reference>
<evidence type="ECO:0000313" key="2">
    <source>
        <dbReference type="EMBL" id="XCO00121.1"/>
    </source>
</evidence>
<sequence length="129" mass="15551">MNITFTIYLIVLFSFIGECFTWIVRKNTTFVFGYVAVIRILTICLSIYTIHCTNKHYDDYKFLNESNSFKRELLYHQDSLINYQRTMIDNLVNHLYEEHNCDIPQFDGELKDNIDYEEQYIDSLYNTQL</sequence>
<dbReference type="EMBL" id="PP965495">
    <property type="protein sequence ID" value="XCO00121.1"/>
    <property type="molecule type" value="Genomic_DNA"/>
</dbReference>
<protein>
    <submittedName>
        <fullName evidence="2">Uncharacterized protein</fullName>
    </submittedName>
</protein>
<evidence type="ECO:0000256" key="1">
    <source>
        <dbReference type="SAM" id="Phobius"/>
    </source>
</evidence>
<proteinExistence type="predicted"/>